<feature type="transmembrane region" description="Helical" evidence="9">
    <location>
        <begin position="164"/>
        <end position="180"/>
    </location>
</feature>
<evidence type="ECO:0000256" key="7">
    <source>
        <dbReference type="ARBA" id="ARBA00024033"/>
    </source>
</evidence>
<gene>
    <name evidence="10" type="ORF">CSO01_00630</name>
</gene>
<keyword evidence="4 9" id="KW-0812">Transmembrane</keyword>
<evidence type="ECO:0000313" key="11">
    <source>
        <dbReference type="Proteomes" id="UP000321798"/>
    </source>
</evidence>
<comment type="caution">
    <text evidence="10">The sequence shown here is derived from an EMBL/GenBank/DDBJ whole genome shotgun (WGS) entry which is preliminary data.</text>
</comment>
<dbReference type="RefSeq" id="WP_146951146.1">
    <property type="nucleotide sequence ID" value="NZ_BAABBJ010000005.1"/>
</dbReference>
<evidence type="ECO:0000256" key="3">
    <source>
        <dbReference type="ARBA" id="ARBA00022679"/>
    </source>
</evidence>
<dbReference type="GO" id="GO:0016758">
    <property type="term" value="F:hexosyltransferase activity"/>
    <property type="evidence" value="ECO:0007669"/>
    <property type="project" value="InterPro"/>
</dbReference>
<keyword evidence="5 9" id="KW-1133">Transmembrane helix</keyword>
<comment type="similarity">
    <text evidence="7">Belongs to the glycosyltransferase 87 family.</text>
</comment>
<feature type="transmembrane region" description="Helical" evidence="9">
    <location>
        <begin position="299"/>
        <end position="320"/>
    </location>
</feature>
<feature type="transmembrane region" description="Helical" evidence="9">
    <location>
        <begin position="186"/>
        <end position="210"/>
    </location>
</feature>
<dbReference type="InterPro" id="IPR018584">
    <property type="entry name" value="GT87"/>
</dbReference>
<reference evidence="10 11" key="1">
    <citation type="submission" date="2019-07" db="EMBL/GenBank/DDBJ databases">
        <title>Whole genome shotgun sequence of Cellulomonas soli NBRC 109434.</title>
        <authorList>
            <person name="Hosoyama A."/>
            <person name="Uohara A."/>
            <person name="Ohji S."/>
            <person name="Ichikawa N."/>
        </authorList>
    </citation>
    <scope>NUCLEOTIDE SEQUENCE [LARGE SCALE GENOMIC DNA]</scope>
    <source>
        <strain evidence="10 11">NBRC 109434</strain>
    </source>
</reference>
<keyword evidence="11" id="KW-1185">Reference proteome</keyword>
<evidence type="ECO:0000256" key="9">
    <source>
        <dbReference type="SAM" id="Phobius"/>
    </source>
</evidence>
<feature type="transmembrane region" description="Helical" evidence="9">
    <location>
        <begin position="217"/>
        <end position="239"/>
    </location>
</feature>
<feature type="transmembrane region" description="Helical" evidence="9">
    <location>
        <begin position="391"/>
        <end position="409"/>
    </location>
</feature>
<feature type="compositionally biased region" description="Polar residues" evidence="8">
    <location>
        <begin position="483"/>
        <end position="498"/>
    </location>
</feature>
<sequence>MTAGTARTWAERYGSLAVLGLGIGLLTLWVAASYLERVPSTLMVFPPADNWCQIGTESFGVHCFGDFAIVDELFAQDAWNSGWGSVASYPALAWLPSLLIRRLGESLGGGQLPTAMFLVVAGSCLLVPAVWAAWGNLRSRLPVTVVLVGASTSAFLVTMDRANTVALTVPALLLFAVAVSRRKFGWVGVAVTVAALLKPQLALLAVVLLAHRQYRTFVLTAVSTAGFTVLGFLAFPRYFPENLFGWVRAISGYSDIQSIDVGYPVSLGASRGVLTVVDLTGLGALLGDDRAALVDALGSAAGLLNLVVIGLLAAVILLTARRVNPLWTVFLAFGVVLYSSSTVYVYYLSMLLAVAALVLRDARTSTPPTGRTWAGTLDDGPATTASRMTRVATGSLVVATVLVLAPVVVPTAVLPDGLVDAWSVGGVPSLYQLVSGPVLLAAMALVALGALRAWRSSRAGDEPQVQDGPAARADGDEVEADPSTGTVTPTQPTAEPAR</sequence>
<keyword evidence="2" id="KW-1003">Cell membrane</keyword>
<dbReference type="AlphaFoldDB" id="A0A512P815"/>
<keyword evidence="3" id="KW-0808">Transferase</keyword>
<evidence type="ECO:0000256" key="2">
    <source>
        <dbReference type="ARBA" id="ARBA00022475"/>
    </source>
</evidence>
<name>A0A512P815_9CELL</name>
<feature type="transmembrane region" description="Helical" evidence="9">
    <location>
        <begin position="112"/>
        <end position="134"/>
    </location>
</feature>
<dbReference type="Proteomes" id="UP000321798">
    <property type="component" value="Unassembled WGS sequence"/>
</dbReference>
<feature type="transmembrane region" description="Helical" evidence="9">
    <location>
        <begin position="12"/>
        <end position="35"/>
    </location>
</feature>
<protein>
    <recommendedName>
        <fullName evidence="12">DUF2029 domain-containing protein</fullName>
    </recommendedName>
</protein>
<proteinExistence type="inferred from homology"/>
<evidence type="ECO:0000256" key="1">
    <source>
        <dbReference type="ARBA" id="ARBA00004651"/>
    </source>
</evidence>
<evidence type="ECO:0000256" key="6">
    <source>
        <dbReference type="ARBA" id="ARBA00023136"/>
    </source>
</evidence>
<feature type="transmembrane region" description="Helical" evidence="9">
    <location>
        <begin position="429"/>
        <end position="451"/>
    </location>
</feature>
<accession>A0A512P815</accession>
<feature type="region of interest" description="Disordered" evidence="8">
    <location>
        <begin position="457"/>
        <end position="498"/>
    </location>
</feature>
<evidence type="ECO:0000256" key="5">
    <source>
        <dbReference type="ARBA" id="ARBA00022989"/>
    </source>
</evidence>
<evidence type="ECO:0000256" key="4">
    <source>
        <dbReference type="ARBA" id="ARBA00022692"/>
    </source>
</evidence>
<evidence type="ECO:0008006" key="12">
    <source>
        <dbReference type="Google" id="ProtNLM"/>
    </source>
</evidence>
<evidence type="ECO:0000256" key="8">
    <source>
        <dbReference type="SAM" id="MobiDB-lite"/>
    </source>
</evidence>
<organism evidence="10 11">
    <name type="scientific">Cellulomonas soli</name>
    <dbReference type="NCBI Taxonomy" id="931535"/>
    <lineage>
        <taxon>Bacteria</taxon>
        <taxon>Bacillati</taxon>
        <taxon>Actinomycetota</taxon>
        <taxon>Actinomycetes</taxon>
        <taxon>Micrococcales</taxon>
        <taxon>Cellulomonadaceae</taxon>
        <taxon>Cellulomonas</taxon>
    </lineage>
</organism>
<evidence type="ECO:0000313" key="10">
    <source>
        <dbReference type="EMBL" id="GEP67348.1"/>
    </source>
</evidence>
<dbReference type="EMBL" id="BKAL01000001">
    <property type="protein sequence ID" value="GEP67348.1"/>
    <property type="molecule type" value="Genomic_DNA"/>
</dbReference>
<dbReference type="Pfam" id="PF09594">
    <property type="entry name" value="GT87"/>
    <property type="match status" value="1"/>
</dbReference>
<feature type="transmembrane region" description="Helical" evidence="9">
    <location>
        <begin position="326"/>
        <end position="359"/>
    </location>
</feature>
<comment type="subcellular location">
    <subcellularLocation>
        <location evidence="1">Cell membrane</location>
        <topology evidence="1">Multi-pass membrane protein</topology>
    </subcellularLocation>
</comment>
<dbReference type="GO" id="GO:0005886">
    <property type="term" value="C:plasma membrane"/>
    <property type="evidence" value="ECO:0007669"/>
    <property type="project" value="UniProtKB-SubCell"/>
</dbReference>
<feature type="transmembrane region" description="Helical" evidence="9">
    <location>
        <begin position="140"/>
        <end position="157"/>
    </location>
</feature>
<keyword evidence="6 9" id="KW-0472">Membrane</keyword>